<gene>
    <name evidence="1" type="ORF">C7N83_13440</name>
</gene>
<dbReference type="Proteomes" id="UP000241868">
    <property type="component" value="Unassembled WGS sequence"/>
</dbReference>
<dbReference type="AlphaFoldDB" id="A0A2P7TX03"/>
<organism evidence="1 2">
    <name type="scientific">Neisseria iguanae</name>
    <dbReference type="NCBI Taxonomy" id="90242"/>
    <lineage>
        <taxon>Bacteria</taxon>
        <taxon>Pseudomonadati</taxon>
        <taxon>Pseudomonadota</taxon>
        <taxon>Betaproteobacteria</taxon>
        <taxon>Neisseriales</taxon>
        <taxon>Neisseriaceae</taxon>
        <taxon>Neisseria</taxon>
    </lineage>
</organism>
<comment type="caution">
    <text evidence="1">The sequence shown here is derived from an EMBL/GenBank/DDBJ whole genome shotgun (WGS) entry which is preliminary data.</text>
</comment>
<protein>
    <submittedName>
        <fullName evidence="1">Uncharacterized protein</fullName>
    </submittedName>
</protein>
<sequence length="88" mass="9866">MIKINASDSRTNSSKHAETFAKFPASAHFFEQRFPNAWLVHDMPARSAIRQLRIEPKSGNVAKVSGHLKDTLQSVKIADTFPILHNPL</sequence>
<reference evidence="1 2" key="1">
    <citation type="submission" date="2018-03" db="EMBL/GenBank/DDBJ databases">
        <title>Neisseria weixii sp. nov., isolated from the intestinal contents of Tibetan Plateau pika (Ochotona curzoniae) in Yushu, Qinghai Province, China.</title>
        <authorList>
            <person name="Gui Z."/>
        </authorList>
    </citation>
    <scope>NUCLEOTIDE SEQUENCE [LARGE SCALE GENOMIC DNA]</scope>
    <source>
        <strain evidence="1 2">ATCC 51483</strain>
    </source>
</reference>
<keyword evidence="2" id="KW-1185">Reference proteome</keyword>
<dbReference type="EMBL" id="PXYY01000150">
    <property type="protein sequence ID" value="PSJ79237.1"/>
    <property type="molecule type" value="Genomic_DNA"/>
</dbReference>
<evidence type="ECO:0000313" key="2">
    <source>
        <dbReference type="Proteomes" id="UP000241868"/>
    </source>
</evidence>
<name>A0A2P7TX03_9NEIS</name>
<proteinExistence type="predicted"/>
<evidence type="ECO:0000313" key="1">
    <source>
        <dbReference type="EMBL" id="PSJ79237.1"/>
    </source>
</evidence>
<dbReference type="RefSeq" id="WP_146135180.1">
    <property type="nucleotide sequence ID" value="NZ_PXYY01000150.1"/>
</dbReference>
<accession>A0A2P7TX03</accession>